<keyword evidence="7" id="KW-1133">Transmembrane helix</keyword>
<evidence type="ECO:0000256" key="5">
    <source>
        <dbReference type="ARBA" id="ARBA00022764"/>
    </source>
</evidence>
<evidence type="ECO:0000256" key="4">
    <source>
        <dbReference type="ARBA" id="ARBA00022729"/>
    </source>
</evidence>
<sequence length="395" mass="45996">MSGVNRRNKIMAVAFLTIVGVITIGTFKNIYNEKDLKISKNNMKKAISDVDNILNENVYNKMKFIEFNGLVQRSMNKKVVEDVESWRTVIKDKNNYLHFNLTSNPIDLTKQTESIIKLRDFTKKNNIDFMYVQSPFKVTGEVGQLPIGVDDYSNQVADNFLKNLRENNINTLDLREEMKKDNIDYKDAFFITDHHWKPKTGFWATGELINKLNSDYGMNLDKDSINRDINNYKEISYNKSFVGSQGKRVGKYYTEIDDFNMYIPKFATNLTVTKYNNDSKVMKTKKGNFEDSIIEKSLLKGDIYENKYASYLGGDNEFRIINNKVSNNKKVLILKDSFVLPVASYLSLSAKETRVLDLRYYNGKEYDYIKNYNPDIVIMMYYPGSLSNMKIFDFK</sequence>
<evidence type="ECO:0000259" key="8">
    <source>
        <dbReference type="Pfam" id="PF16822"/>
    </source>
</evidence>
<evidence type="ECO:0000313" key="9">
    <source>
        <dbReference type="EMBL" id="GAA0860411.1"/>
    </source>
</evidence>
<evidence type="ECO:0000256" key="7">
    <source>
        <dbReference type="SAM" id="Phobius"/>
    </source>
</evidence>
<keyword evidence="5" id="KW-0574">Periplasm</keyword>
<evidence type="ECO:0000256" key="1">
    <source>
        <dbReference type="ARBA" id="ARBA00004418"/>
    </source>
</evidence>
<comment type="caution">
    <text evidence="9">The sequence shown here is derived from an EMBL/GenBank/DDBJ whole genome shotgun (WGS) entry which is preliminary data.</text>
</comment>
<accession>A0ABN1LU60</accession>
<comment type="pathway">
    <text evidence="2">Glycan biosynthesis; alginate biosynthesis.</text>
</comment>
<keyword evidence="7" id="KW-0472">Membrane</keyword>
<name>A0ABN1LU60_9CLOT</name>
<comment type="subcellular location">
    <subcellularLocation>
        <location evidence="1">Periplasm</location>
    </subcellularLocation>
</comment>
<dbReference type="EMBL" id="BAAACO010000005">
    <property type="protein sequence ID" value="GAA0860411.1"/>
    <property type="molecule type" value="Genomic_DNA"/>
</dbReference>
<keyword evidence="4" id="KW-0732">Signal</keyword>
<dbReference type="Proteomes" id="UP001501764">
    <property type="component" value="Unassembled WGS sequence"/>
</dbReference>
<dbReference type="RefSeq" id="WP_215634808.1">
    <property type="nucleotide sequence ID" value="NZ_BAAACO010000005.1"/>
</dbReference>
<protein>
    <submittedName>
        <fullName evidence="9">Membrane protein</fullName>
    </submittedName>
</protein>
<evidence type="ECO:0000256" key="6">
    <source>
        <dbReference type="ARBA" id="ARBA00022841"/>
    </source>
</evidence>
<evidence type="ECO:0000313" key="10">
    <source>
        <dbReference type="Proteomes" id="UP001501764"/>
    </source>
</evidence>
<feature type="transmembrane region" description="Helical" evidence="7">
    <location>
        <begin position="12"/>
        <end position="31"/>
    </location>
</feature>
<keyword evidence="7" id="KW-0812">Transmembrane</keyword>
<keyword evidence="3" id="KW-0808">Transferase</keyword>
<feature type="domain" description="AlgX/AlgJ SGNH hydrolase-like" evidence="8">
    <location>
        <begin position="108"/>
        <end position="199"/>
    </location>
</feature>
<organism evidence="9 10">
    <name type="scientific">Clostridium nitritogenes</name>
    <dbReference type="NCBI Taxonomy" id="83340"/>
    <lineage>
        <taxon>Bacteria</taxon>
        <taxon>Bacillati</taxon>
        <taxon>Bacillota</taxon>
        <taxon>Clostridia</taxon>
        <taxon>Eubacteriales</taxon>
        <taxon>Clostridiaceae</taxon>
        <taxon>Clostridium</taxon>
    </lineage>
</organism>
<reference evidence="9 10" key="1">
    <citation type="journal article" date="2019" name="Int. J. Syst. Evol. Microbiol.">
        <title>The Global Catalogue of Microorganisms (GCM) 10K type strain sequencing project: providing services to taxonomists for standard genome sequencing and annotation.</title>
        <authorList>
            <consortium name="The Broad Institute Genomics Platform"/>
            <consortium name="The Broad Institute Genome Sequencing Center for Infectious Disease"/>
            <person name="Wu L."/>
            <person name="Ma J."/>
        </authorList>
    </citation>
    <scope>NUCLEOTIDE SEQUENCE [LARGE SCALE GENOMIC DNA]</scope>
    <source>
        <strain evidence="9 10">JCM 6485</strain>
    </source>
</reference>
<dbReference type="Pfam" id="PF16822">
    <property type="entry name" value="ALGX"/>
    <property type="match status" value="1"/>
</dbReference>
<dbReference type="InterPro" id="IPR031811">
    <property type="entry name" value="ALGX/ALGJ_SGNH-like"/>
</dbReference>
<gene>
    <name evidence="9" type="ORF">GCM10008916_26780</name>
</gene>
<proteinExistence type="predicted"/>
<evidence type="ECO:0000256" key="3">
    <source>
        <dbReference type="ARBA" id="ARBA00022679"/>
    </source>
</evidence>
<keyword evidence="6" id="KW-0016">Alginate biosynthesis</keyword>
<evidence type="ECO:0000256" key="2">
    <source>
        <dbReference type="ARBA" id="ARBA00005182"/>
    </source>
</evidence>
<keyword evidence="10" id="KW-1185">Reference proteome</keyword>